<evidence type="ECO:0000256" key="4">
    <source>
        <dbReference type="ARBA" id="ARBA00022840"/>
    </source>
</evidence>
<comment type="caution">
    <text evidence="8">The sequence shown here is derived from an EMBL/GenBank/DDBJ whole genome shotgun (WGS) entry which is preliminary data.</text>
</comment>
<dbReference type="InterPro" id="IPR017441">
    <property type="entry name" value="Protein_kinase_ATP_BS"/>
</dbReference>
<keyword evidence="9" id="KW-1185">Reference proteome</keyword>
<dbReference type="GO" id="GO:0005524">
    <property type="term" value="F:ATP binding"/>
    <property type="evidence" value="ECO:0007669"/>
    <property type="project" value="UniProtKB-UniRule"/>
</dbReference>
<evidence type="ECO:0000259" key="7">
    <source>
        <dbReference type="PROSITE" id="PS50011"/>
    </source>
</evidence>
<comment type="similarity">
    <text evidence="6">Belongs to the protein kinase superfamily.</text>
</comment>
<keyword evidence="3" id="KW-0418">Kinase</keyword>
<dbReference type="InterPro" id="IPR008271">
    <property type="entry name" value="Ser/Thr_kinase_AS"/>
</dbReference>
<dbReference type="SUPFAM" id="SSF56112">
    <property type="entry name" value="Protein kinase-like (PK-like)"/>
    <property type="match status" value="1"/>
</dbReference>
<keyword evidence="4 5" id="KW-0067">ATP-binding</keyword>
<evidence type="ECO:0000256" key="6">
    <source>
        <dbReference type="RuleBase" id="RU000304"/>
    </source>
</evidence>
<evidence type="ECO:0000256" key="2">
    <source>
        <dbReference type="ARBA" id="ARBA00022741"/>
    </source>
</evidence>
<gene>
    <name evidence="8" type="ORF">LWI28_018458</name>
</gene>
<dbReference type="PROSITE" id="PS00107">
    <property type="entry name" value="PROTEIN_KINASE_ATP"/>
    <property type="match status" value="1"/>
</dbReference>
<dbReference type="Gene3D" id="1.10.510.10">
    <property type="entry name" value="Transferase(Phosphotransferase) domain 1"/>
    <property type="match status" value="1"/>
</dbReference>
<sequence>MVSWIRGKCIGKGSFGTVNVAVEKGNGAVFAVKTVDRNACVFAQIESLDNEIRILRSLKTSPYVVKYLGDDDKEEECCESSTMSYKNLHLEYLPGGTVADMATSTTVYVDDESILRSHIYCIVSAIRHVHSNGVVHCDVKGGNLLVSQNPSICKLADFGSAREVTSADDNTCQEKSFVVPRGSPLWMAPEVVRGEFQGPESDVWSLGCTVVEMVTGKPAWEGSGADTLSRIGFSDELPKFPSRLSELGRDFLEKCLRRDPSRRWSCDQLLQHPFLLSASPPPSNVINTSTESSPRCVLDWVNSDFEEEEEEDIHFDRFEESAKIRIGKLAGSSGANWESDGWVAVRDYYYYSNSMRIEEEETSATSSVYSDSTRVKEEFEITGGGCPSCCECDASQKAEFAVEEREMGNYGGTDMGCHIDGFIAVVWHTHALQDGPVKGRAVDVIATAKLLGVALRLVMPGRN</sequence>
<dbReference type="Pfam" id="PF00069">
    <property type="entry name" value="Pkinase"/>
    <property type="match status" value="1"/>
</dbReference>
<reference evidence="8" key="1">
    <citation type="journal article" date="2022" name="Plant J.">
        <title>Strategies of tolerance reflected in two North American maple genomes.</title>
        <authorList>
            <person name="McEvoy S.L."/>
            <person name="Sezen U.U."/>
            <person name="Trouern-Trend A."/>
            <person name="McMahon S.M."/>
            <person name="Schaberg P.G."/>
            <person name="Yang J."/>
            <person name="Wegrzyn J.L."/>
            <person name="Swenson N.G."/>
        </authorList>
    </citation>
    <scope>NUCLEOTIDE SEQUENCE</scope>
    <source>
        <strain evidence="8">91603</strain>
    </source>
</reference>
<dbReference type="InterPro" id="IPR000719">
    <property type="entry name" value="Prot_kinase_dom"/>
</dbReference>
<dbReference type="GO" id="GO:0007165">
    <property type="term" value="P:signal transduction"/>
    <property type="evidence" value="ECO:0007669"/>
    <property type="project" value="TreeGrafter"/>
</dbReference>
<dbReference type="PANTHER" id="PTHR48011">
    <property type="entry name" value="CCR4-NOT TRANSCRIPTIONAL COMPLEX SUBUNIT CAF120-RELATED"/>
    <property type="match status" value="1"/>
</dbReference>
<dbReference type="PROSITE" id="PS50011">
    <property type="entry name" value="PROTEIN_KINASE_DOM"/>
    <property type="match status" value="1"/>
</dbReference>
<organism evidence="8 9">
    <name type="scientific">Acer negundo</name>
    <name type="common">Box elder</name>
    <dbReference type="NCBI Taxonomy" id="4023"/>
    <lineage>
        <taxon>Eukaryota</taxon>
        <taxon>Viridiplantae</taxon>
        <taxon>Streptophyta</taxon>
        <taxon>Embryophyta</taxon>
        <taxon>Tracheophyta</taxon>
        <taxon>Spermatophyta</taxon>
        <taxon>Magnoliopsida</taxon>
        <taxon>eudicotyledons</taxon>
        <taxon>Gunneridae</taxon>
        <taxon>Pentapetalae</taxon>
        <taxon>rosids</taxon>
        <taxon>malvids</taxon>
        <taxon>Sapindales</taxon>
        <taxon>Sapindaceae</taxon>
        <taxon>Hippocastanoideae</taxon>
        <taxon>Acereae</taxon>
        <taxon>Acer</taxon>
    </lineage>
</organism>
<dbReference type="InterPro" id="IPR036005">
    <property type="entry name" value="Creatinase/aminopeptidase-like"/>
</dbReference>
<evidence type="ECO:0000313" key="8">
    <source>
        <dbReference type="EMBL" id="KAI9195825.1"/>
    </source>
</evidence>
<feature type="binding site" evidence="5">
    <location>
        <position position="33"/>
    </location>
    <ligand>
        <name>ATP</name>
        <dbReference type="ChEBI" id="CHEBI:30616"/>
    </ligand>
</feature>
<dbReference type="FunFam" id="1.10.510.10:FF:001090">
    <property type="entry name" value="Serine threonine protein kinase putative"/>
    <property type="match status" value="1"/>
</dbReference>
<evidence type="ECO:0000256" key="3">
    <source>
        <dbReference type="ARBA" id="ARBA00022777"/>
    </source>
</evidence>
<keyword evidence="1" id="KW-0808">Transferase</keyword>
<proteinExistence type="inferred from homology"/>
<dbReference type="EMBL" id="JAJSOW010000003">
    <property type="protein sequence ID" value="KAI9195825.1"/>
    <property type="molecule type" value="Genomic_DNA"/>
</dbReference>
<name>A0AAD5JDW0_ACENE</name>
<dbReference type="InterPro" id="IPR052751">
    <property type="entry name" value="Plant_MAPKKK"/>
</dbReference>
<evidence type="ECO:0000256" key="5">
    <source>
        <dbReference type="PROSITE-ProRule" id="PRU10141"/>
    </source>
</evidence>
<dbReference type="PANTHER" id="PTHR48011:SF7">
    <property type="entry name" value="F10K1.14 PROTEIN"/>
    <property type="match status" value="1"/>
</dbReference>
<evidence type="ECO:0000256" key="1">
    <source>
        <dbReference type="ARBA" id="ARBA00022679"/>
    </source>
</evidence>
<accession>A0AAD5JDW0</accession>
<reference evidence="8" key="2">
    <citation type="submission" date="2023-02" db="EMBL/GenBank/DDBJ databases">
        <authorList>
            <person name="Swenson N.G."/>
            <person name="Wegrzyn J.L."/>
            <person name="Mcevoy S.L."/>
        </authorList>
    </citation>
    <scope>NUCLEOTIDE SEQUENCE</scope>
    <source>
        <strain evidence="8">91603</strain>
        <tissue evidence="8">Leaf</tissue>
    </source>
</reference>
<keyword evidence="2 5" id="KW-0547">Nucleotide-binding</keyword>
<dbReference type="CDD" id="cd06606">
    <property type="entry name" value="STKc_MAPKKK"/>
    <property type="match status" value="1"/>
</dbReference>
<dbReference type="PROSITE" id="PS00108">
    <property type="entry name" value="PROTEIN_KINASE_ST"/>
    <property type="match status" value="1"/>
</dbReference>
<dbReference type="InterPro" id="IPR011009">
    <property type="entry name" value="Kinase-like_dom_sf"/>
</dbReference>
<keyword evidence="6" id="KW-0723">Serine/threonine-protein kinase</keyword>
<feature type="domain" description="Protein kinase" evidence="7">
    <location>
        <begin position="4"/>
        <end position="275"/>
    </location>
</feature>
<dbReference type="SMART" id="SM00220">
    <property type="entry name" value="S_TKc"/>
    <property type="match status" value="1"/>
</dbReference>
<dbReference type="Gene3D" id="3.90.230.10">
    <property type="entry name" value="Creatinase/methionine aminopeptidase superfamily"/>
    <property type="match status" value="1"/>
</dbReference>
<dbReference type="GO" id="GO:0004674">
    <property type="term" value="F:protein serine/threonine kinase activity"/>
    <property type="evidence" value="ECO:0007669"/>
    <property type="project" value="UniProtKB-KW"/>
</dbReference>
<protein>
    <recommendedName>
        <fullName evidence="7">Protein kinase domain-containing protein</fullName>
    </recommendedName>
</protein>
<evidence type="ECO:0000313" key="9">
    <source>
        <dbReference type="Proteomes" id="UP001064489"/>
    </source>
</evidence>
<dbReference type="AlphaFoldDB" id="A0AAD5JDW0"/>
<dbReference type="Proteomes" id="UP001064489">
    <property type="component" value="Chromosome 1"/>
</dbReference>